<evidence type="ECO:0000313" key="2">
    <source>
        <dbReference type="EMBL" id="MPM80145.1"/>
    </source>
</evidence>
<dbReference type="Pfam" id="PF17862">
    <property type="entry name" value="AAA_lid_3"/>
    <property type="match status" value="1"/>
</dbReference>
<accession>A0A645CTC1</accession>
<evidence type="ECO:0000259" key="1">
    <source>
        <dbReference type="Pfam" id="PF17862"/>
    </source>
</evidence>
<sequence length="75" mass="8320">MPLERNVDLARLAELTPQYSGADLAALCREAGLLCIREKITISMSDGVPEISPEEIAALRVSQEHFLQALNNRNR</sequence>
<protein>
    <recommendedName>
        <fullName evidence="1">AAA ATPase AAA+ lid domain-containing protein</fullName>
    </recommendedName>
</protein>
<dbReference type="InterPro" id="IPR041569">
    <property type="entry name" value="AAA_lid_3"/>
</dbReference>
<feature type="domain" description="AAA ATPase AAA+ lid" evidence="1">
    <location>
        <begin position="6"/>
        <end position="42"/>
    </location>
</feature>
<organism evidence="2">
    <name type="scientific">bioreactor metagenome</name>
    <dbReference type="NCBI Taxonomy" id="1076179"/>
    <lineage>
        <taxon>unclassified sequences</taxon>
        <taxon>metagenomes</taxon>
        <taxon>ecological metagenomes</taxon>
    </lineage>
</organism>
<dbReference type="AlphaFoldDB" id="A0A645CTC1"/>
<name>A0A645CTC1_9ZZZZ</name>
<dbReference type="Gene3D" id="1.10.8.60">
    <property type="match status" value="1"/>
</dbReference>
<comment type="caution">
    <text evidence="2">The sequence shown here is derived from an EMBL/GenBank/DDBJ whole genome shotgun (WGS) entry which is preliminary data.</text>
</comment>
<dbReference type="EMBL" id="VSSQ01029847">
    <property type="protein sequence ID" value="MPM80145.1"/>
    <property type="molecule type" value="Genomic_DNA"/>
</dbReference>
<reference evidence="2" key="1">
    <citation type="submission" date="2019-08" db="EMBL/GenBank/DDBJ databases">
        <authorList>
            <person name="Kucharzyk K."/>
            <person name="Murdoch R.W."/>
            <person name="Higgins S."/>
            <person name="Loffler F."/>
        </authorList>
    </citation>
    <scope>NUCLEOTIDE SEQUENCE</scope>
</reference>
<gene>
    <name evidence="2" type="ORF">SDC9_127191</name>
</gene>
<proteinExistence type="predicted"/>